<dbReference type="Gene3D" id="1.20.1250.20">
    <property type="entry name" value="MFS general substrate transporter like domains"/>
    <property type="match status" value="1"/>
</dbReference>
<dbReference type="GO" id="GO:0022857">
    <property type="term" value="F:transmembrane transporter activity"/>
    <property type="evidence" value="ECO:0007669"/>
    <property type="project" value="InterPro"/>
</dbReference>
<dbReference type="PANTHER" id="PTHR23526">
    <property type="entry name" value="INTEGRAL MEMBRANE TRANSPORT PROTEIN-RELATED"/>
    <property type="match status" value="1"/>
</dbReference>
<gene>
    <name evidence="5" type="ORF">D6850_17950</name>
</gene>
<evidence type="ECO:0000313" key="6">
    <source>
        <dbReference type="Proteomes" id="UP000281128"/>
    </source>
</evidence>
<dbReference type="Pfam" id="PF07690">
    <property type="entry name" value="MFS_1"/>
    <property type="match status" value="1"/>
</dbReference>
<feature type="transmembrane region" description="Helical" evidence="4">
    <location>
        <begin position="235"/>
        <end position="256"/>
    </location>
</feature>
<accession>A0A3A8ARM4</accession>
<dbReference type="InterPro" id="IPR011701">
    <property type="entry name" value="MFS"/>
</dbReference>
<protein>
    <submittedName>
        <fullName evidence="5">MFS transporter</fullName>
    </submittedName>
</protein>
<feature type="transmembrane region" description="Helical" evidence="4">
    <location>
        <begin position="44"/>
        <end position="67"/>
    </location>
</feature>
<keyword evidence="2 4" id="KW-1133">Transmembrane helix</keyword>
<dbReference type="InterPro" id="IPR036259">
    <property type="entry name" value="MFS_trans_sf"/>
</dbReference>
<name>A0A3A8ARM4_9RHOB</name>
<evidence type="ECO:0000256" key="4">
    <source>
        <dbReference type="SAM" id="Phobius"/>
    </source>
</evidence>
<feature type="transmembrane region" description="Helical" evidence="4">
    <location>
        <begin position="294"/>
        <end position="319"/>
    </location>
</feature>
<dbReference type="Proteomes" id="UP000281128">
    <property type="component" value="Unassembled WGS sequence"/>
</dbReference>
<feature type="transmembrane region" description="Helical" evidence="4">
    <location>
        <begin position="355"/>
        <end position="376"/>
    </location>
</feature>
<evidence type="ECO:0000256" key="2">
    <source>
        <dbReference type="ARBA" id="ARBA00022989"/>
    </source>
</evidence>
<feature type="transmembrane region" description="Helical" evidence="4">
    <location>
        <begin position="268"/>
        <end position="288"/>
    </location>
</feature>
<dbReference type="InterPro" id="IPR052528">
    <property type="entry name" value="Sugar_transport-like"/>
</dbReference>
<dbReference type="OrthoDB" id="2380045at2"/>
<reference evidence="5 6" key="1">
    <citation type="submission" date="2018-09" db="EMBL/GenBank/DDBJ databases">
        <title>Roseovarius spongiae sp. nov., isolated from a marine sponge.</title>
        <authorList>
            <person name="Zhuang L."/>
            <person name="Luo L."/>
        </authorList>
    </citation>
    <scope>NUCLEOTIDE SEQUENCE [LARGE SCALE GENOMIC DNA]</scope>
    <source>
        <strain evidence="5 6">HN-E21</strain>
    </source>
</reference>
<sequence length="386" mass="40002">MSALVHQLTGSAIAVGAVPTILRLGWLLPQIVVGYLAGKAGSSMPFYVIGAFGRTLAIAILATVLWLGGTAGWSFTALGAATLVLWTVYAGLSGIVGVPYNDIVARSVQSEQRSRMLAWRFFGGGVAALGVAAIADRLVRALDPPLSYAAILGIAAGLMLASSIIFVAMGEPSRNAPAKSTASFLAYLQEGRTVFRDDPVFRRFVFAQWAGGGVLIAAPFYVVAASEIRIGLENVALLLAAQTAGALAANPLWGWWGDRLGKLSLMRGIAIARLVPPVALLGLLTVPTEAQGSLVPFAAVFFLLGAIANGLTIAVIGLLMEISPDDRRPAYSGYFNALTAPAFVLPLVGGAIVSVLGVVSVFVISAIAALIQVATLRGQSFVTGLK</sequence>
<comment type="caution">
    <text evidence="5">The sequence shown here is derived from an EMBL/GenBank/DDBJ whole genome shotgun (WGS) entry which is preliminary data.</text>
</comment>
<proteinExistence type="predicted"/>
<feature type="transmembrane region" description="Helical" evidence="4">
    <location>
        <begin position="117"/>
        <end position="135"/>
    </location>
</feature>
<feature type="transmembrane region" description="Helical" evidence="4">
    <location>
        <begin position="73"/>
        <end position="96"/>
    </location>
</feature>
<keyword evidence="6" id="KW-1185">Reference proteome</keyword>
<evidence type="ECO:0000256" key="1">
    <source>
        <dbReference type="ARBA" id="ARBA00022692"/>
    </source>
</evidence>
<feature type="transmembrane region" description="Helical" evidence="4">
    <location>
        <begin position="12"/>
        <end position="37"/>
    </location>
</feature>
<keyword evidence="1 4" id="KW-0812">Transmembrane</keyword>
<dbReference type="EMBL" id="RAPE01000007">
    <property type="protein sequence ID" value="RKF12565.1"/>
    <property type="molecule type" value="Genomic_DNA"/>
</dbReference>
<feature type="transmembrane region" description="Helical" evidence="4">
    <location>
        <begin position="331"/>
        <end position="349"/>
    </location>
</feature>
<feature type="transmembrane region" description="Helical" evidence="4">
    <location>
        <begin position="147"/>
        <end position="169"/>
    </location>
</feature>
<evidence type="ECO:0000256" key="3">
    <source>
        <dbReference type="ARBA" id="ARBA00023136"/>
    </source>
</evidence>
<dbReference type="SUPFAM" id="SSF103473">
    <property type="entry name" value="MFS general substrate transporter"/>
    <property type="match status" value="1"/>
</dbReference>
<dbReference type="AlphaFoldDB" id="A0A3A8ARM4"/>
<organism evidence="5 6">
    <name type="scientific">Roseovarius spongiae</name>
    <dbReference type="NCBI Taxonomy" id="2320272"/>
    <lineage>
        <taxon>Bacteria</taxon>
        <taxon>Pseudomonadati</taxon>
        <taxon>Pseudomonadota</taxon>
        <taxon>Alphaproteobacteria</taxon>
        <taxon>Rhodobacterales</taxon>
        <taxon>Roseobacteraceae</taxon>
        <taxon>Roseovarius</taxon>
    </lineage>
</organism>
<evidence type="ECO:0000313" key="5">
    <source>
        <dbReference type="EMBL" id="RKF12565.1"/>
    </source>
</evidence>
<dbReference type="PANTHER" id="PTHR23526:SF1">
    <property type="entry name" value="MAJOR FACILITATOR SUPERFAMILY MFS_1"/>
    <property type="match status" value="1"/>
</dbReference>
<feature type="transmembrane region" description="Helical" evidence="4">
    <location>
        <begin position="204"/>
        <end position="223"/>
    </location>
</feature>
<keyword evidence="3 4" id="KW-0472">Membrane</keyword>